<gene>
    <name evidence="4" type="ORF">FY030_02315</name>
</gene>
<name>A0A5J6V3G0_9MICO</name>
<feature type="transmembrane region" description="Helical" evidence="2">
    <location>
        <begin position="62"/>
        <end position="81"/>
    </location>
</feature>
<reference evidence="4 5" key="1">
    <citation type="submission" date="2019-09" db="EMBL/GenBank/DDBJ databases">
        <title>Serinicoccus pratensis sp. nov., isolated from meadow soil.</title>
        <authorList>
            <person name="Zhang W."/>
        </authorList>
    </citation>
    <scope>NUCLEOTIDE SEQUENCE [LARGE SCALE GENOMIC DNA]</scope>
    <source>
        <strain evidence="4 5">W204</strain>
    </source>
</reference>
<sequence>MSPDTVPTDAPGSATPTGLREPAHQVSSRAVKYWVVNGLISGIIIWVVLFAIYLLIPDSWGRWAGPVIILILAANLSDVTLEPIIRYRRTRWEVTDERVFVQTGWLSRDQRIAPLSRVQTVDTHRGAIMRLFGLANVTVTTASAAGPITLPCLDSDVADRITAELARVTGQTEGDAT</sequence>
<evidence type="ECO:0000259" key="3">
    <source>
        <dbReference type="Pfam" id="PF03703"/>
    </source>
</evidence>
<dbReference type="Proteomes" id="UP000326546">
    <property type="component" value="Chromosome"/>
</dbReference>
<accession>A0A5J6V3G0</accession>
<keyword evidence="2" id="KW-1133">Transmembrane helix</keyword>
<keyword evidence="2" id="KW-0472">Membrane</keyword>
<feature type="transmembrane region" description="Helical" evidence="2">
    <location>
        <begin position="34"/>
        <end position="56"/>
    </location>
</feature>
<dbReference type="AlphaFoldDB" id="A0A5J6V3G0"/>
<dbReference type="KEGG" id="serw:FY030_02315"/>
<evidence type="ECO:0000256" key="2">
    <source>
        <dbReference type="SAM" id="Phobius"/>
    </source>
</evidence>
<evidence type="ECO:0000313" key="5">
    <source>
        <dbReference type="Proteomes" id="UP000326546"/>
    </source>
</evidence>
<evidence type="ECO:0000256" key="1">
    <source>
        <dbReference type="SAM" id="MobiDB-lite"/>
    </source>
</evidence>
<dbReference type="PANTHER" id="PTHR34473:SF3">
    <property type="entry name" value="TRANSMEMBRANE PROTEIN-RELATED"/>
    <property type="match status" value="1"/>
</dbReference>
<evidence type="ECO:0000313" key="4">
    <source>
        <dbReference type="EMBL" id="QFG67712.1"/>
    </source>
</evidence>
<dbReference type="InterPro" id="IPR005182">
    <property type="entry name" value="YdbS-like_PH"/>
</dbReference>
<keyword evidence="2" id="KW-0812">Transmembrane</keyword>
<keyword evidence="5" id="KW-1185">Reference proteome</keyword>
<dbReference type="OrthoDB" id="3730669at2"/>
<organism evidence="4 5">
    <name type="scientific">Ornithinimicrobium pratense</name>
    <dbReference type="NCBI Taxonomy" id="2593973"/>
    <lineage>
        <taxon>Bacteria</taxon>
        <taxon>Bacillati</taxon>
        <taxon>Actinomycetota</taxon>
        <taxon>Actinomycetes</taxon>
        <taxon>Micrococcales</taxon>
        <taxon>Ornithinimicrobiaceae</taxon>
        <taxon>Ornithinimicrobium</taxon>
    </lineage>
</organism>
<protein>
    <submittedName>
        <fullName evidence="4">PH domain-containing protein</fullName>
    </submittedName>
</protein>
<proteinExistence type="predicted"/>
<dbReference type="Pfam" id="PF03703">
    <property type="entry name" value="bPH_2"/>
    <property type="match status" value="1"/>
</dbReference>
<feature type="domain" description="YdbS-like PH" evidence="3">
    <location>
        <begin position="87"/>
        <end position="163"/>
    </location>
</feature>
<dbReference type="PANTHER" id="PTHR34473">
    <property type="entry name" value="UPF0699 TRANSMEMBRANE PROTEIN YDBS"/>
    <property type="match status" value="1"/>
</dbReference>
<feature type="region of interest" description="Disordered" evidence="1">
    <location>
        <begin position="1"/>
        <end position="21"/>
    </location>
</feature>
<dbReference type="RefSeq" id="WP_158060104.1">
    <property type="nucleotide sequence ID" value="NZ_CP044427.1"/>
</dbReference>
<dbReference type="EMBL" id="CP044427">
    <property type="protein sequence ID" value="QFG67712.1"/>
    <property type="molecule type" value="Genomic_DNA"/>
</dbReference>